<dbReference type="AlphaFoldDB" id="A0A9X2E3P6"/>
<feature type="chain" id="PRO_5040886028" description="PASTA domain-containing protein" evidence="1">
    <location>
        <begin position="23"/>
        <end position="145"/>
    </location>
</feature>
<name>A0A9X2E3P6_9NOCA</name>
<dbReference type="EMBL" id="JAMRXG010000003">
    <property type="protein sequence ID" value="MCM6773552.1"/>
    <property type="molecule type" value="Genomic_DNA"/>
</dbReference>
<protein>
    <recommendedName>
        <fullName evidence="4">PASTA domain-containing protein</fullName>
    </recommendedName>
</protein>
<gene>
    <name evidence="2" type="ORF">NDR86_08725</name>
</gene>
<evidence type="ECO:0008006" key="4">
    <source>
        <dbReference type="Google" id="ProtNLM"/>
    </source>
</evidence>
<reference evidence="2" key="1">
    <citation type="submission" date="2022-06" db="EMBL/GenBank/DDBJ databases">
        <title>Novel species in genus nocardia.</title>
        <authorList>
            <person name="Li F."/>
        </authorList>
    </citation>
    <scope>NUCLEOTIDE SEQUENCE</scope>
    <source>
        <strain evidence="2">CDC141</strain>
    </source>
</reference>
<proteinExistence type="predicted"/>
<evidence type="ECO:0000313" key="2">
    <source>
        <dbReference type="EMBL" id="MCM6773552.1"/>
    </source>
</evidence>
<dbReference type="Proteomes" id="UP001139157">
    <property type="component" value="Unassembled WGS sequence"/>
</dbReference>
<evidence type="ECO:0000256" key="1">
    <source>
        <dbReference type="SAM" id="SignalP"/>
    </source>
</evidence>
<keyword evidence="3" id="KW-1185">Reference proteome</keyword>
<dbReference type="PROSITE" id="PS51257">
    <property type="entry name" value="PROKAR_LIPOPROTEIN"/>
    <property type="match status" value="1"/>
</dbReference>
<keyword evidence="1" id="KW-0732">Signal</keyword>
<evidence type="ECO:0000313" key="3">
    <source>
        <dbReference type="Proteomes" id="UP001139157"/>
    </source>
</evidence>
<sequence length="145" mass="15025">MGRLTAMCAGVLPIGAALLITACGESPPGGPAPAATPAHNPIGPVEVIDCSFHPPAVRPPELILACADLGLRIEQIDWKSWTADRAEGDGIEHANTCNPNCAAGNFAIRPVRIVLSDPVEPGHVFTKATTIDAAGVTRTHPLAKR</sequence>
<accession>A0A9X2E3P6</accession>
<comment type="caution">
    <text evidence="2">The sequence shown here is derived from an EMBL/GenBank/DDBJ whole genome shotgun (WGS) entry which is preliminary data.</text>
</comment>
<organism evidence="2 3">
    <name type="scientific">Nocardia pulmonis</name>
    <dbReference type="NCBI Taxonomy" id="2951408"/>
    <lineage>
        <taxon>Bacteria</taxon>
        <taxon>Bacillati</taxon>
        <taxon>Actinomycetota</taxon>
        <taxon>Actinomycetes</taxon>
        <taxon>Mycobacteriales</taxon>
        <taxon>Nocardiaceae</taxon>
        <taxon>Nocardia</taxon>
    </lineage>
</organism>
<feature type="signal peptide" evidence="1">
    <location>
        <begin position="1"/>
        <end position="22"/>
    </location>
</feature>